<keyword evidence="5" id="KW-0493">Microtubule</keyword>
<evidence type="ECO:0000313" key="13">
    <source>
        <dbReference type="Proteomes" id="UP001465976"/>
    </source>
</evidence>
<dbReference type="PANTHER" id="PTHR12688">
    <property type="entry name" value="DYNEIN LIGHT INTERMEDIATE CHAIN"/>
    <property type="match status" value="1"/>
</dbReference>
<evidence type="ECO:0000256" key="4">
    <source>
        <dbReference type="ARBA" id="ARBA00022490"/>
    </source>
</evidence>
<keyword evidence="7" id="KW-0067">ATP-binding</keyword>
<dbReference type="InterPro" id="IPR022780">
    <property type="entry name" value="Dynein_light_int_chain"/>
</dbReference>
<name>A0ABR3FZ95_9AGAR</name>
<comment type="subcellular location">
    <subcellularLocation>
        <location evidence="1">Cytoplasm</location>
        <location evidence="1">Cytoskeleton</location>
    </subcellularLocation>
</comment>
<gene>
    <name evidence="12" type="ORF">V5O48_001271</name>
</gene>
<evidence type="ECO:0000256" key="1">
    <source>
        <dbReference type="ARBA" id="ARBA00004245"/>
    </source>
</evidence>
<dbReference type="Gene3D" id="3.40.50.300">
    <property type="entry name" value="P-loop containing nucleotide triphosphate hydrolases"/>
    <property type="match status" value="1"/>
</dbReference>
<feature type="region of interest" description="Disordered" evidence="11">
    <location>
        <begin position="865"/>
        <end position="937"/>
    </location>
</feature>
<evidence type="ECO:0000256" key="5">
    <source>
        <dbReference type="ARBA" id="ARBA00022701"/>
    </source>
</evidence>
<keyword evidence="9" id="KW-0505">Motor protein</keyword>
<dbReference type="Pfam" id="PF05783">
    <property type="entry name" value="DLIC"/>
    <property type="match status" value="1"/>
</dbReference>
<evidence type="ECO:0000256" key="8">
    <source>
        <dbReference type="ARBA" id="ARBA00023017"/>
    </source>
</evidence>
<dbReference type="PANTHER" id="PTHR12688:SF0">
    <property type="entry name" value="DYNEIN LIGHT INTERMEDIATE CHAIN"/>
    <property type="match status" value="1"/>
</dbReference>
<comment type="caution">
    <text evidence="12">The sequence shown here is derived from an EMBL/GenBank/DDBJ whole genome shotgun (WGS) entry which is preliminary data.</text>
</comment>
<evidence type="ECO:0000256" key="11">
    <source>
        <dbReference type="SAM" id="MobiDB-lite"/>
    </source>
</evidence>
<sequence length="937" mass="102906">MESRPTTPEAPPENLWSSILDSVSSTRSIPSKQVLILGKPSTGKSTLTAALLQKAALDEEKDDQKIDFTLGYDYADVRDDADEDTLARLSVYTVPSADPAYTSLLPHFLPPRTSIPHTLVMIVLDWTRPWTFVEELETWLRWVEDWVKGDGARELEIVREDNRERWLHHLLHYTEPSTDPIPATSTASNTVLPLSTGAFTHNSAGLPIVVVCTKADQIDEGHDLVAGASGMGGMVKGKGGEWEERTDGIMQILRTICLKYGASLFYTTPLPQTLQTLRQYALHALFVPPAPSPAVQAGTEPPATVRNPFLFNEKPNTLDRDRVVVPAGWDSWGKITVLREFDPKSWGEAWERDLDSEPASDGGGAKRMFSALVPDQGPKPTALPPFNNPVPEQQFLAKNYDENSKKADRDPRGAFRNPADADNAAGVVGPLGPSSFNLPNVERVMIEMEGGSGGPGLGDSRKGGRPPGGIKTARPPSSPTPVPNSPSPTGGQTQHEVLQHFFQSLLSKDRPNASTAARGPRLNGSTSSQPADDGTWIAAAPSHSFWDSLPSLVRLGLGQRFLKFLKETMGKWTPEYHDEVLNARVKSLVTGAITRAGLEKGEPTITYERFVEELDPGDSFTTSLFDCLVKEVADRSSRPTNERQYVSQRSIRALRNLATASQQFDSRHESRRHHRIVGLSDFLASDPEASSSGDERLNPTAEDVRVNSELYEAYNTNPSHMVFPFISRQPSRQSSPDHLSHRTVPSTRQNPVIPTSSSSRTLRGGSLSRQPSIRRPRRSRTVVDFDEFTTRRRSNYRDALLDLSEEASSSTSESLGDRRRNSARRFFPLGRRHGDISGNLEDPDLDYLLSLPSWLLPASSLRRGNERDEQEIPPSAVVIPAPDSISTRHPSPDAPDVVRPQASASSLPTPDHELQGMFAPAAAARYPTPGSAGEENS</sequence>
<feature type="region of interest" description="Disordered" evidence="11">
    <location>
        <begin position="511"/>
        <end position="535"/>
    </location>
</feature>
<evidence type="ECO:0000313" key="12">
    <source>
        <dbReference type="EMBL" id="KAL0580713.1"/>
    </source>
</evidence>
<dbReference type="InterPro" id="IPR027417">
    <property type="entry name" value="P-loop_NTPase"/>
</dbReference>
<protein>
    <recommendedName>
        <fullName evidence="14">Dynein light intermediate chain</fullName>
    </recommendedName>
</protein>
<dbReference type="Proteomes" id="UP001465976">
    <property type="component" value="Unassembled WGS sequence"/>
</dbReference>
<feature type="compositionally biased region" description="Basic and acidic residues" evidence="11">
    <location>
        <begin position="402"/>
        <end position="413"/>
    </location>
</feature>
<evidence type="ECO:0000256" key="6">
    <source>
        <dbReference type="ARBA" id="ARBA00022741"/>
    </source>
</evidence>
<feature type="compositionally biased region" description="Pro residues" evidence="11">
    <location>
        <begin position="476"/>
        <end position="486"/>
    </location>
</feature>
<dbReference type="EMBL" id="JBAHYK010000024">
    <property type="protein sequence ID" value="KAL0580713.1"/>
    <property type="molecule type" value="Genomic_DNA"/>
</dbReference>
<feature type="compositionally biased region" description="Polar residues" evidence="11">
    <location>
        <begin position="728"/>
        <end position="754"/>
    </location>
</feature>
<proteinExistence type="inferred from homology"/>
<keyword evidence="3" id="KW-0813">Transport</keyword>
<evidence type="ECO:0000256" key="7">
    <source>
        <dbReference type="ARBA" id="ARBA00022840"/>
    </source>
</evidence>
<evidence type="ECO:0000256" key="3">
    <source>
        <dbReference type="ARBA" id="ARBA00022448"/>
    </source>
</evidence>
<feature type="region of interest" description="Disordered" evidence="11">
    <location>
        <begin position="402"/>
        <end position="433"/>
    </location>
</feature>
<evidence type="ECO:0000256" key="10">
    <source>
        <dbReference type="ARBA" id="ARBA00023212"/>
    </source>
</evidence>
<keyword evidence="8" id="KW-0243">Dynein</keyword>
<evidence type="ECO:0000256" key="2">
    <source>
        <dbReference type="ARBA" id="ARBA00006831"/>
    </source>
</evidence>
<organism evidence="12 13">
    <name type="scientific">Marasmius crinis-equi</name>
    <dbReference type="NCBI Taxonomy" id="585013"/>
    <lineage>
        <taxon>Eukaryota</taxon>
        <taxon>Fungi</taxon>
        <taxon>Dikarya</taxon>
        <taxon>Basidiomycota</taxon>
        <taxon>Agaricomycotina</taxon>
        <taxon>Agaricomycetes</taxon>
        <taxon>Agaricomycetidae</taxon>
        <taxon>Agaricales</taxon>
        <taxon>Marasmiineae</taxon>
        <taxon>Marasmiaceae</taxon>
        <taxon>Marasmius</taxon>
    </lineage>
</organism>
<dbReference type="SUPFAM" id="SSF52540">
    <property type="entry name" value="P-loop containing nucleoside triphosphate hydrolases"/>
    <property type="match status" value="1"/>
</dbReference>
<keyword evidence="6" id="KW-0547">Nucleotide-binding</keyword>
<keyword evidence="13" id="KW-1185">Reference proteome</keyword>
<keyword evidence="4" id="KW-0963">Cytoplasm</keyword>
<feature type="region of interest" description="Disordered" evidence="11">
    <location>
        <begin position="728"/>
        <end position="779"/>
    </location>
</feature>
<dbReference type="InterPro" id="IPR008467">
    <property type="entry name" value="Dynein1_light_intermed_chain"/>
</dbReference>
<feature type="region of interest" description="Disordered" evidence="11">
    <location>
        <begin position="448"/>
        <end position="493"/>
    </location>
</feature>
<accession>A0ABR3FZ95</accession>
<evidence type="ECO:0000256" key="9">
    <source>
        <dbReference type="ARBA" id="ARBA00023175"/>
    </source>
</evidence>
<keyword evidence="10" id="KW-0206">Cytoskeleton</keyword>
<evidence type="ECO:0008006" key="14">
    <source>
        <dbReference type="Google" id="ProtNLM"/>
    </source>
</evidence>
<comment type="similarity">
    <text evidence="2">Belongs to the dynein light intermediate chain family.</text>
</comment>
<feature type="compositionally biased region" description="Low complexity" evidence="11">
    <location>
        <begin position="755"/>
        <end position="771"/>
    </location>
</feature>
<reference evidence="12 13" key="1">
    <citation type="submission" date="2024-02" db="EMBL/GenBank/DDBJ databases">
        <title>A draft genome for the cacao thread blight pathogen Marasmius crinis-equi.</title>
        <authorList>
            <person name="Cohen S.P."/>
            <person name="Baruah I.K."/>
            <person name="Amoako-Attah I."/>
            <person name="Bukari Y."/>
            <person name="Meinhardt L.W."/>
            <person name="Bailey B.A."/>
        </authorList>
    </citation>
    <scope>NUCLEOTIDE SEQUENCE [LARGE SCALE GENOMIC DNA]</scope>
    <source>
        <strain evidence="12 13">GH-76</strain>
    </source>
</reference>